<feature type="transmembrane region" description="Helical" evidence="1">
    <location>
        <begin position="113"/>
        <end position="133"/>
    </location>
</feature>
<comment type="caution">
    <text evidence="3">The sequence shown here is derived from an EMBL/GenBank/DDBJ whole genome shotgun (WGS) entry which is preliminary data.</text>
</comment>
<sequence>MQRIKSLDTFRGFIMLAMVWVHLCDWWLREEDIWFSNAVVPILKLIFGPGFLLLAGISIALSYRKNLIKITTMNDFNYNIVKKEYLFRATFILIVALGYNSFVALGSMYPLNLWKWFMLLTMSISLFIAWPLLKAPKYIRLVLAVVIWILNYFIYNISNNSSNKKERKK</sequence>
<feature type="transmembrane region" description="Helical" evidence="1">
    <location>
        <begin position="12"/>
        <end position="29"/>
    </location>
</feature>
<evidence type="ECO:0000256" key="1">
    <source>
        <dbReference type="SAM" id="Phobius"/>
    </source>
</evidence>
<dbReference type="AlphaFoldDB" id="X0ZG87"/>
<accession>X0ZG87</accession>
<dbReference type="EMBL" id="BART01006199">
    <property type="protein sequence ID" value="GAG59348.1"/>
    <property type="molecule type" value="Genomic_DNA"/>
</dbReference>
<evidence type="ECO:0000313" key="3">
    <source>
        <dbReference type="EMBL" id="GAG59348.1"/>
    </source>
</evidence>
<feature type="transmembrane region" description="Helical" evidence="1">
    <location>
        <begin position="41"/>
        <end position="64"/>
    </location>
</feature>
<reference evidence="3" key="1">
    <citation type="journal article" date="2014" name="Front. Microbiol.">
        <title>High frequency of phylogenetically diverse reductive dehalogenase-homologous genes in deep subseafloor sedimentary metagenomes.</title>
        <authorList>
            <person name="Kawai M."/>
            <person name="Futagami T."/>
            <person name="Toyoda A."/>
            <person name="Takaki Y."/>
            <person name="Nishi S."/>
            <person name="Hori S."/>
            <person name="Arai W."/>
            <person name="Tsubouchi T."/>
            <person name="Morono Y."/>
            <person name="Uchiyama I."/>
            <person name="Ito T."/>
            <person name="Fujiyama A."/>
            <person name="Inagaki F."/>
            <person name="Takami H."/>
        </authorList>
    </citation>
    <scope>NUCLEOTIDE SEQUENCE</scope>
    <source>
        <strain evidence="3">Expedition CK06-06</strain>
    </source>
</reference>
<organism evidence="3">
    <name type="scientific">marine sediment metagenome</name>
    <dbReference type="NCBI Taxonomy" id="412755"/>
    <lineage>
        <taxon>unclassified sequences</taxon>
        <taxon>metagenomes</taxon>
        <taxon>ecological metagenomes</taxon>
    </lineage>
</organism>
<evidence type="ECO:0000259" key="2">
    <source>
        <dbReference type="Pfam" id="PF07786"/>
    </source>
</evidence>
<dbReference type="InterPro" id="IPR012429">
    <property type="entry name" value="HGSNAT_cat"/>
</dbReference>
<keyword evidence="1" id="KW-0472">Membrane</keyword>
<feature type="domain" description="Heparan-alpha-glucosaminide N-acetyltransferase catalytic" evidence="2">
    <location>
        <begin position="3"/>
        <end position="157"/>
    </location>
</feature>
<name>X0ZG87_9ZZZZ</name>
<feature type="transmembrane region" description="Helical" evidence="1">
    <location>
        <begin position="85"/>
        <end position="107"/>
    </location>
</feature>
<keyword evidence="1" id="KW-0812">Transmembrane</keyword>
<protein>
    <recommendedName>
        <fullName evidence="2">Heparan-alpha-glucosaminide N-acetyltransferase catalytic domain-containing protein</fullName>
    </recommendedName>
</protein>
<proteinExistence type="predicted"/>
<gene>
    <name evidence="3" type="ORF">S01H4_14120</name>
</gene>
<keyword evidence="1" id="KW-1133">Transmembrane helix</keyword>
<feature type="transmembrane region" description="Helical" evidence="1">
    <location>
        <begin position="138"/>
        <end position="155"/>
    </location>
</feature>
<dbReference type="Pfam" id="PF07786">
    <property type="entry name" value="HGSNAT_cat"/>
    <property type="match status" value="1"/>
</dbReference>